<dbReference type="Proteomes" id="UP000829069">
    <property type="component" value="Chromosome"/>
</dbReference>
<dbReference type="PANTHER" id="PTHR12001:SF85">
    <property type="entry name" value="SHORT CHAIN ISOPRENYL DIPHOSPHATE SYNTHASE"/>
    <property type="match status" value="1"/>
</dbReference>
<dbReference type="Gene3D" id="1.10.600.10">
    <property type="entry name" value="Farnesyl Diphosphate Synthase"/>
    <property type="match status" value="1"/>
</dbReference>
<evidence type="ECO:0000256" key="4">
    <source>
        <dbReference type="ARBA" id="ARBA00022723"/>
    </source>
</evidence>
<dbReference type="PANTHER" id="PTHR12001">
    <property type="entry name" value="GERANYLGERANYL PYROPHOSPHATE SYNTHASE"/>
    <property type="match status" value="1"/>
</dbReference>
<dbReference type="InterPro" id="IPR033749">
    <property type="entry name" value="Polyprenyl_synt_CS"/>
</dbReference>
<dbReference type="EMBL" id="CP093326">
    <property type="protein sequence ID" value="UNK45216.1"/>
    <property type="molecule type" value="Genomic_DNA"/>
</dbReference>
<keyword evidence="8" id="KW-1185">Reference proteome</keyword>
<evidence type="ECO:0000256" key="1">
    <source>
        <dbReference type="ARBA" id="ARBA00001946"/>
    </source>
</evidence>
<evidence type="ECO:0000256" key="5">
    <source>
        <dbReference type="ARBA" id="ARBA00022842"/>
    </source>
</evidence>
<dbReference type="InterPro" id="IPR000092">
    <property type="entry name" value="Polyprenyl_synt"/>
</dbReference>
<dbReference type="PROSITE" id="PS00444">
    <property type="entry name" value="POLYPRENYL_SYNTHASE_2"/>
    <property type="match status" value="1"/>
</dbReference>
<organism evidence="7 8">
    <name type="scientific">Arthrobacter sulfonylureivorans</name>
    <dbReference type="NCBI Taxonomy" id="2486855"/>
    <lineage>
        <taxon>Bacteria</taxon>
        <taxon>Bacillati</taxon>
        <taxon>Actinomycetota</taxon>
        <taxon>Actinomycetes</taxon>
        <taxon>Micrococcales</taxon>
        <taxon>Micrococcaceae</taxon>
        <taxon>Arthrobacter</taxon>
    </lineage>
</organism>
<dbReference type="InterPro" id="IPR008949">
    <property type="entry name" value="Isoprenoid_synthase_dom_sf"/>
</dbReference>
<keyword evidence="4" id="KW-0479">Metal-binding</keyword>
<dbReference type="PROSITE" id="PS00723">
    <property type="entry name" value="POLYPRENYL_SYNTHASE_1"/>
    <property type="match status" value="1"/>
</dbReference>
<evidence type="ECO:0000256" key="3">
    <source>
        <dbReference type="ARBA" id="ARBA00022679"/>
    </source>
</evidence>
<evidence type="ECO:0000256" key="2">
    <source>
        <dbReference type="ARBA" id="ARBA00006706"/>
    </source>
</evidence>
<comment type="similarity">
    <text evidence="2 6">Belongs to the FPP/GGPP synthase family.</text>
</comment>
<keyword evidence="5" id="KW-0460">Magnesium</keyword>
<comment type="cofactor">
    <cofactor evidence="1">
        <name>Mg(2+)</name>
        <dbReference type="ChEBI" id="CHEBI:18420"/>
    </cofactor>
</comment>
<protein>
    <submittedName>
        <fullName evidence="7">Polyprenyl synthetase family protein</fullName>
    </submittedName>
</protein>
<gene>
    <name evidence="7" type="ORF">MNQ99_14920</name>
</gene>
<proteinExistence type="inferred from homology"/>
<dbReference type="SUPFAM" id="SSF48576">
    <property type="entry name" value="Terpenoid synthases"/>
    <property type="match status" value="1"/>
</dbReference>
<reference evidence="7 8" key="1">
    <citation type="submission" date="2022-03" db="EMBL/GenBank/DDBJ databases">
        <title>Isotopic signatures of nitrous oxide derived from detoxification processes.</title>
        <authorList>
            <person name="Behrendt U."/>
            <person name="Buchen C."/>
            <person name="Well R."/>
            <person name="Ulrich A."/>
            <person name="Rohe L."/>
            <person name="Kolb S."/>
            <person name="Schloter M."/>
            <person name="Horn M.A."/>
            <person name="Augustin J."/>
        </authorList>
    </citation>
    <scope>NUCLEOTIDE SEQUENCE [LARGE SCALE GENOMIC DNA]</scope>
    <source>
        <strain evidence="7 8">S4-C24</strain>
    </source>
</reference>
<evidence type="ECO:0000256" key="6">
    <source>
        <dbReference type="RuleBase" id="RU004466"/>
    </source>
</evidence>
<sequence length="363" mass="38655">MTVNTTTWQPAPPSSNNGSWTRFNSLVEAELRDFVDKNRAQAGRISRSFPLMWDHIGSALIGGKRLRPRMVHLAYTAFDGGDPGRCATMAAAFELLHTALVVHDDAIDRDFVRRGQPTIGAHYRDHASDQGLSTPDAEHLGHSASIIAGDLLLAGALRLASRAAAGLPQADELTATVHDAVFASAAGELEDVLFSASTDRPDLQDVLEMESMKTAGYSFEAPLKAGALLAGAGLDQADALAAIGRRIGVAYQIVDDVLGTFGEPGTTGKSAESDLREGKRTVLTAFAAEADGFDDLLAAFRRGEVEADEVRSALKDCGADARAQDLARSLLDEGLRESRRLPLHSAARAELEAVCMHVLTRGN</sequence>
<accession>A0ABY3W5I3</accession>
<evidence type="ECO:0000313" key="8">
    <source>
        <dbReference type="Proteomes" id="UP000829069"/>
    </source>
</evidence>
<evidence type="ECO:0000313" key="7">
    <source>
        <dbReference type="EMBL" id="UNK45216.1"/>
    </source>
</evidence>
<dbReference type="RefSeq" id="WP_241913484.1">
    <property type="nucleotide sequence ID" value="NZ_CP093326.1"/>
</dbReference>
<dbReference type="SFLD" id="SFLDS00005">
    <property type="entry name" value="Isoprenoid_Synthase_Type_I"/>
    <property type="match status" value="1"/>
</dbReference>
<keyword evidence="3 6" id="KW-0808">Transferase</keyword>
<name>A0ABY3W5I3_9MICC</name>
<dbReference type="Pfam" id="PF00348">
    <property type="entry name" value="polyprenyl_synt"/>
    <property type="match status" value="1"/>
</dbReference>